<evidence type="ECO:0000256" key="12">
    <source>
        <dbReference type="RuleBase" id="RU000679"/>
    </source>
</evidence>
<proteinExistence type="inferred from homology"/>
<dbReference type="PANTHER" id="PTHR11690:SF184">
    <property type="entry name" value="PICKPOCKET 31"/>
    <property type="match status" value="1"/>
</dbReference>
<evidence type="ECO:0000256" key="4">
    <source>
        <dbReference type="ARBA" id="ARBA00022461"/>
    </source>
</evidence>
<evidence type="ECO:0000256" key="1">
    <source>
        <dbReference type="ARBA" id="ARBA00004141"/>
    </source>
</evidence>
<dbReference type="Pfam" id="PF00858">
    <property type="entry name" value="ASC"/>
    <property type="match status" value="1"/>
</dbReference>
<dbReference type="Proteomes" id="UP000606786">
    <property type="component" value="Unassembled WGS sequence"/>
</dbReference>
<keyword evidence="9 13" id="KW-0472">Membrane</keyword>
<evidence type="ECO:0000256" key="7">
    <source>
        <dbReference type="ARBA" id="ARBA00023053"/>
    </source>
</evidence>
<dbReference type="InterPro" id="IPR001873">
    <property type="entry name" value="ENaC"/>
</dbReference>
<evidence type="ECO:0000256" key="5">
    <source>
        <dbReference type="ARBA" id="ARBA00022692"/>
    </source>
</evidence>
<keyword evidence="7" id="KW-0915">Sodium</keyword>
<protein>
    <submittedName>
        <fullName evidence="14">(Mediterranean fruit fly) hypothetical protein</fullName>
    </submittedName>
</protein>
<evidence type="ECO:0000256" key="10">
    <source>
        <dbReference type="ARBA" id="ARBA00023201"/>
    </source>
</evidence>
<dbReference type="AlphaFoldDB" id="A0A811U9T6"/>
<dbReference type="EMBL" id="CAJHJT010000001">
    <property type="protein sequence ID" value="CAD6995088.1"/>
    <property type="molecule type" value="Genomic_DNA"/>
</dbReference>
<evidence type="ECO:0000256" key="3">
    <source>
        <dbReference type="ARBA" id="ARBA00022448"/>
    </source>
</evidence>
<sequence length="248" mass="28501">MKFANSRETGPGFLKFDASADIQLHIHPPTDIPLAFFEGMIRETVLLGSSKEIIINIMEVYNHPSVYQLSLDQRRCRFINERTDWGAQVDLYDFYSYSTCVIECGLTAQLQYCNCTSHFLAPAIKSSSVSIPMCDYRGLSCLTRYYEDIQHERKSCDCMSSCEEPEYTIVYNSPDGESESDMETTQVQIALIELPTQRYVRRVTKTPLDLLISVGGIAGLYFNASLLRLIEIMFSLKEFKWKDVWKRI</sequence>
<evidence type="ECO:0000256" key="9">
    <source>
        <dbReference type="ARBA" id="ARBA00023136"/>
    </source>
</evidence>
<keyword evidence="6 13" id="KW-1133">Transmembrane helix</keyword>
<name>A0A811U9T6_CERCA</name>
<evidence type="ECO:0000256" key="13">
    <source>
        <dbReference type="SAM" id="Phobius"/>
    </source>
</evidence>
<dbReference type="PANTHER" id="PTHR11690">
    <property type="entry name" value="AMILORIDE-SENSITIVE SODIUM CHANNEL-RELATED"/>
    <property type="match status" value="1"/>
</dbReference>
<evidence type="ECO:0000313" key="14">
    <source>
        <dbReference type="EMBL" id="CAD6995088.1"/>
    </source>
</evidence>
<evidence type="ECO:0000256" key="11">
    <source>
        <dbReference type="ARBA" id="ARBA00023303"/>
    </source>
</evidence>
<organism evidence="14 15">
    <name type="scientific">Ceratitis capitata</name>
    <name type="common">Mediterranean fruit fly</name>
    <name type="synonym">Tephritis capitata</name>
    <dbReference type="NCBI Taxonomy" id="7213"/>
    <lineage>
        <taxon>Eukaryota</taxon>
        <taxon>Metazoa</taxon>
        <taxon>Ecdysozoa</taxon>
        <taxon>Arthropoda</taxon>
        <taxon>Hexapoda</taxon>
        <taxon>Insecta</taxon>
        <taxon>Pterygota</taxon>
        <taxon>Neoptera</taxon>
        <taxon>Endopterygota</taxon>
        <taxon>Diptera</taxon>
        <taxon>Brachycera</taxon>
        <taxon>Muscomorpha</taxon>
        <taxon>Tephritoidea</taxon>
        <taxon>Tephritidae</taxon>
        <taxon>Ceratitis</taxon>
        <taxon>Ceratitis</taxon>
    </lineage>
</organism>
<reference evidence="14" key="1">
    <citation type="submission" date="2020-11" db="EMBL/GenBank/DDBJ databases">
        <authorList>
            <person name="Whitehead M."/>
        </authorList>
    </citation>
    <scope>NUCLEOTIDE SEQUENCE</scope>
    <source>
        <strain evidence="14">EGII</strain>
    </source>
</reference>
<comment type="similarity">
    <text evidence="2 12">Belongs to the amiloride-sensitive sodium channel (TC 1.A.6) family.</text>
</comment>
<keyword evidence="11 12" id="KW-0407">Ion channel</keyword>
<comment type="subcellular location">
    <subcellularLocation>
        <location evidence="1">Membrane</location>
        <topology evidence="1">Multi-pass membrane protein</topology>
    </subcellularLocation>
</comment>
<feature type="transmembrane region" description="Helical" evidence="13">
    <location>
        <begin position="210"/>
        <end position="230"/>
    </location>
</feature>
<keyword evidence="4 12" id="KW-0894">Sodium channel</keyword>
<evidence type="ECO:0000256" key="8">
    <source>
        <dbReference type="ARBA" id="ARBA00023065"/>
    </source>
</evidence>
<keyword evidence="8 12" id="KW-0406">Ion transport</keyword>
<gene>
    <name evidence="14" type="ORF">CCAP1982_LOCUS3812</name>
</gene>
<accession>A0A811U9T6</accession>
<dbReference type="GO" id="GO:0015280">
    <property type="term" value="F:ligand-gated sodium channel activity"/>
    <property type="evidence" value="ECO:0007669"/>
    <property type="project" value="TreeGrafter"/>
</dbReference>
<dbReference type="OrthoDB" id="8188903at2759"/>
<evidence type="ECO:0000256" key="6">
    <source>
        <dbReference type="ARBA" id="ARBA00022989"/>
    </source>
</evidence>
<keyword evidence="10 12" id="KW-0739">Sodium transport</keyword>
<keyword evidence="15" id="KW-1185">Reference proteome</keyword>
<evidence type="ECO:0000256" key="2">
    <source>
        <dbReference type="ARBA" id="ARBA00007193"/>
    </source>
</evidence>
<evidence type="ECO:0000313" key="15">
    <source>
        <dbReference type="Proteomes" id="UP000606786"/>
    </source>
</evidence>
<keyword evidence="5 12" id="KW-0812">Transmembrane</keyword>
<keyword evidence="3 12" id="KW-0813">Transport</keyword>
<dbReference type="Gene3D" id="1.10.287.820">
    <property type="entry name" value="Acid-sensing ion channel domain"/>
    <property type="match status" value="1"/>
</dbReference>
<dbReference type="GO" id="GO:0005886">
    <property type="term" value="C:plasma membrane"/>
    <property type="evidence" value="ECO:0007669"/>
    <property type="project" value="TreeGrafter"/>
</dbReference>
<comment type="caution">
    <text evidence="14">The sequence shown here is derived from an EMBL/GenBank/DDBJ whole genome shotgun (WGS) entry which is preliminary data.</text>
</comment>